<evidence type="ECO:0000256" key="2">
    <source>
        <dbReference type="ARBA" id="ARBA00022917"/>
    </source>
</evidence>
<dbReference type="Gene3D" id="3.90.960.10">
    <property type="entry name" value="YbaK/aminoacyl-tRNA synthetase-associated domain"/>
    <property type="match status" value="1"/>
</dbReference>
<evidence type="ECO:0000256" key="3">
    <source>
        <dbReference type="ARBA" id="ARBA00023239"/>
    </source>
</evidence>
<dbReference type="NCBIfam" id="TIGR00011">
    <property type="entry name" value="YbaK_EbsC"/>
    <property type="match status" value="1"/>
</dbReference>
<dbReference type="InterPro" id="IPR036754">
    <property type="entry name" value="YbaK/aa-tRNA-synt-asso_dom_sf"/>
</dbReference>
<dbReference type="EMBL" id="LAYZ01000004">
    <property type="protein sequence ID" value="KKK34601.1"/>
    <property type="molecule type" value="Genomic_DNA"/>
</dbReference>
<evidence type="ECO:0000256" key="1">
    <source>
        <dbReference type="ARBA" id="ARBA00009798"/>
    </source>
</evidence>
<evidence type="ECO:0000259" key="5">
    <source>
        <dbReference type="Pfam" id="PF04073"/>
    </source>
</evidence>
<dbReference type="GO" id="GO:0006412">
    <property type="term" value="P:translation"/>
    <property type="evidence" value="ECO:0007669"/>
    <property type="project" value="UniProtKB-KW"/>
</dbReference>
<proteinExistence type="inferred from homology"/>
<dbReference type="Pfam" id="PF04073">
    <property type="entry name" value="tRNA_edit"/>
    <property type="match status" value="1"/>
</dbReference>
<keyword evidence="3 4" id="KW-0456">Lyase</keyword>
<comment type="similarity">
    <text evidence="1 4">Belongs to the prolyl-tRNA editing family. YbaK/EbsC subfamily.</text>
</comment>
<evidence type="ECO:0000313" key="7">
    <source>
        <dbReference type="Proteomes" id="UP000034287"/>
    </source>
</evidence>
<keyword evidence="7" id="KW-1185">Reference proteome</keyword>
<accession>A0A0M2SLR8</accession>
<name>A0A0M2SLR8_9STAP</name>
<feature type="domain" description="YbaK/aminoacyl-tRNA synthetase-associated" evidence="5">
    <location>
        <begin position="45"/>
        <end position="160"/>
    </location>
</feature>
<gene>
    <name evidence="6" type="ORF">WN59_07705</name>
</gene>
<dbReference type="GO" id="GO:0016829">
    <property type="term" value="F:lyase activity"/>
    <property type="evidence" value="ECO:0007669"/>
    <property type="project" value="UniProtKB-KW"/>
</dbReference>
<dbReference type="EC" id="4.2.-.-" evidence="4"/>
<dbReference type="GO" id="GO:0002161">
    <property type="term" value="F:aminoacyl-tRNA deacylase activity"/>
    <property type="evidence" value="ECO:0007669"/>
    <property type="project" value="InterPro"/>
</dbReference>
<dbReference type="PANTHER" id="PTHR30411:SF0">
    <property type="entry name" value="CYS-TRNA(PRO)_CYS-TRNA(CYS) DEACYLASE YBAK"/>
    <property type="match status" value="1"/>
</dbReference>
<sequence length="171" mass="18876">MIVISTPPGGIDVKKMQKTNAMRNLENNKIDYKIHEYPWDKEHLDAKSAANEVDIPLEKIYKTLVATGSTTGEIVVCIPAGQSLDLKKLAKESGNKKVEMLHMKDLEKTTGYIRGGCSPVGMKRRFPTYVSSEASSMESIVVSAGKRGMQMELAPDELLRITDGQYADITV</sequence>
<dbReference type="InterPro" id="IPR004369">
    <property type="entry name" value="Prolyl-tRNA_editing_YbaK/EbsC"/>
</dbReference>
<dbReference type="PIRSF" id="PIRSF006181">
    <property type="entry name" value="EbsC_YbaK"/>
    <property type="match status" value="1"/>
</dbReference>
<dbReference type="Proteomes" id="UP000034287">
    <property type="component" value="Unassembled WGS sequence"/>
</dbReference>
<protein>
    <recommendedName>
        <fullName evidence="4">Cys-tRNA(Pro)/Cys-tRNA(Cys) deacylase</fullName>
        <ecNumber evidence="4">4.2.-.-</ecNumber>
    </recommendedName>
</protein>
<reference evidence="6 7" key="1">
    <citation type="submission" date="2015-04" db="EMBL/GenBank/DDBJ databases">
        <title>Taxonomic description and genome sequence of Salinicoccus sediminis sp. nov., a novel hyper halotolerant bacterium isolated from marine sediment.</title>
        <authorList>
            <person name="Mathan Kumar R."/>
            <person name="Kaur G."/>
            <person name="Kumar N."/>
            <person name="Kumar A."/>
            <person name="Singh N.K."/>
            <person name="Kaur N."/>
            <person name="Mayilraj S."/>
        </authorList>
    </citation>
    <scope>NUCLEOTIDE SEQUENCE [LARGE SCALE GENOMIC DNA]</scope>
    <source>
        <strain evidence="6 7">SV-16</strain>
    </source>
</reference>
<dbReference type="SUPFAM" id="SSF55826">
    <property type="entry name" value="YbaK/ProRS associated domain"/>
    <property type="match status" value="1"/>
</dbReference>
<dbReference type="STRING" id="1432562.WN59_07705"/>
<dbReference type="PANTHER" id="PTHR30411">
    <property type="entry name" value="CYTOPLASMIC PROTEIN"/>
    <property type="match status" value="1"/>
</dbReference>
<organism evidence="6 7">
    <name type="scientific">Salinicoccus sediminis</name>
    <dbReference type="NCBI Taxonomy" id="1432562"/>
    <lineage>
        <taxon>Bacteria</taxon>
        <taxon>Bacillati</taxon>
        <taxon>Bacillota</taxon>
        <taxon>Bacilli</taxon>
        <taxon>Bacillales</taxon>
        <taxon>Staphylococcaceae</taxon>
        <taxon>Salinicoccus</taxon>
    </lineage>
</organism>
<dbReference type="CDD" id="cd00002">
    <property type="entry name" value="YbaK_deacylase"/>
    <property type="match status" value="1"/>
</dbReference>
<evidence type="ECO:0000313" key="6">
    <source>
        <dbReference type="EMBL" id="KKK34601.1"/>
    </source>
</evidence>
<dbReference type="PATRIC" id="fig|1432562.3.peg.1540"/>
<comment type="caution">
    <text evidence="6">The sequence shown here is derived from an EMBL/GenBank/DDBJ whole genome shotgun (WGS) entry which is preliminary data.</text>
</comment>
<keyword evidence="2 4" id="KW-0648">Protein biosynthesis</keyword>
<evidence type="ECO:0000256" key="4">
    <source>
        <dbReference type="PIRNR" id="PIRNR006181"/>
    </source>
</evidence>
<dbReference type="AlphaFoldDB" id="A0A0M2SLR8"/>
<dbReference type="InterPro" id="IPR007214">
    <property type="entry name" value="YbaK/aa-tRNA-synth-assoc-dom"/>
</dbReference>
<dbReference type="OrthoDB" id="9809296at2"/>